<comment type="caution">
    <text evidence="1">The sequence shown here is derived from an EMBL/GenBank/DDBJ whole genome shotgun (WGS) entry which is preliminary data.</text>
</comment>
<evidence type="ECO:0000313" key="1">
    <source>
        <dbReference type="EMBL" id="MBB5694537.1"/>
    </source>
</evidence>
<accession>A0A840YDT6</accession>
<sequence>MEGALIRPGPAAMAALRRYEGPCYRLIPLRVETRRGPVRARAWVVPRFMAGARA</sequence>
<dbReference type="AlphaFoldDB" id="A0A840YDT6"/>
<dbReference type="EMBL" id="JACIJD010000010">
    <property type="protein sequence ID" value="MBB5694537.1"/>
    <property type="molecule type" value="Genomic_DNA"/>
</dbReference>
<gene>
    <name evidence="1" type="ORF">FHS87_002583</name>
</gene>
<name>A0A840YDT6_9PROT</name>
<reference evidence="1 2" key="1">
    <citation type="submission" date="2020-08" db="EMBL/GenBank/DDBJ databases">
        <title>Genomic Encyclopedia of Type Strains, Phase IV (KMG-IV): sequencing the most valuable type-strain genomes for metagenomic binning, comparative biology and taxonomic classification.</title>
        <authorList>
            <person name="Goeker M."/>
        </authorList>
    </citation>
    <scope>NUCLEOTIDE SEQUENCE [LARGE SCALE GENOMIC DNA]</scope>
    <source>
        <strain evidence="1 2">DSM 25622</strain>
    </source>
</reference>
<keyword evidence="2" id="KW-1185">Reference proteome</keyword>
<proteinExistence type="predicted"/>
<dbReference type="Proteomes" id="UP000580654">
    <property type="component" value="Unassembled WGS sequence"/>
</dbReference>
<protein>
    <submittedName>
        <fullName evidence="1">Uncharacterized protein</fullName>
    </submittedName>
</protein>
<evidence type="ECO:0000313" key="2">
    <source>
        <dbReference type="Proteomes" id="UP000580654"/>
    </source>
</evidence>
<organism evidence="1 2">
    <name type="scientific">Muricoccus pecuniae</name>
    <dbReference type="NCBI Taxonomy" id="693023"/>
    <lineage>
        <taxon>Bacteria</taxon>
        <taxon>Pseudomonadati</taxon>
        <taxon>Pseudomonadota</taxon>
        <taxon>Alphaproteobacteria</taxon>
        <taxon>Acetobacterales</taxon>
        <taxon>Roseomonadaceae</taxon>
        <taxon>Muricoccus</taxon>
    </lineage>
</organism>